<sequence>MRPRKQMLSVIVFIRGVDLNTTACITIIIGGDNFNWIVSALPRLAIQLATEIN</sequence>
<dbReference type="EMBL" id="CABWMV010000028">
    <property type="protein sequence ID" value="VXD07599.1"/>
    <property type="molecule type" value="Genomic_DNA"/>
</dbReference>
<evidence type="ECO:0000313" key="1">
    <source>
        <dbReference type="EMBL" id="VXD07599.1"/>
    </source>
</evidence>
<evidence type="ECO:0000313" key="2">
    <source>
        <dbReference type="Proteomes" id="UP000432350"/>
    </source>
</evidence>
<accession>A0A654DQ86</accession>
<organism evidence="1 2">
    <name type="scientific">Sphingobacterium multivorum</name>
    <dbReference type="NCBI Taxonomy" id="28454"/>
    <lineage>
        <taxon>Bacteria</taxon>
        <taxon>Pseudomonadati</taxon>
        <taxon>Bacteroidota</taxon>
        <taxon>Sphingobacteriia</taxon>
        <taxon>Sphingobacteriales</taxon>
        <taxon>Sphingobacteriaceae</taxon>
        <taxon>Sphingobacterium</taxon>
    </lineage>
</organism>
<name>A0A654DQ86_SPHMU</name>
<proteinExistence type="predicted"/>
<protein>
    <submittedName>
        <fullName evidence="1">Uncharacterized protein</fullName>
    </submittedName>
</protein>
<dbReference type="Proteomes" id="UP000432350">
    <property type="component" value="Unassembled WGS sequence"/>
</dbReference>
<gene>
    <name evidence="1" type="ORF">SPHINGO8BC_90044</name>
</gene>
<reference evidence="1 2" key="1">
    <citation type="submission" date="2019-10" db="EMBL/GenBank/DDBJ databases">
        <authorList>
            <person name="Karimi E."/>
        </authorList>
    </citation>
    <scope>NUCLEOTIDE SEQUENCE [LARGE SCALE GENOMIC DNA]</scope>
    <source>
        <strain evidence="1">Sphingobacterium sp. 8BC</strain>
    </source>
</reference>
<dbReference type="AlphaFoldDB" id="A0A654DQ86"/>